<evidence type="ECO:0000313" key="2">
    <source>
        <dbReference type="Proteomes" id="UP000000753"/>
    </source>
</evidence>
<evidence type="ECO:0000313" key="1">
    <source>
        <dbReference type="EMBL" id="ACJ30014.1"/>
    </source>
</evidence>
<reference evidence="1 2" key="1">
    <citation type="journal article" date="2008" name="PLoS ONE">
        <title>Environmental adaptation: genomic analysis of the piezotolerant and psychrotolerant deep-sea iron reducing bacterium Shewanella piezotolerans WP3.</title>
        <authorList>
            <person name="Wang F."/>
            <person name="Wang J."/>
            <person name="Jian H."/>
            <person name="Zhang B."/>
            <person name="Li S."/>
            <person name="Wang F."/>
            <person name="Zeng X."/>
            <person name="Gao L."/>
            <person name="Bartlett D.H."/>
            <person name="Yu J."/>
            <person name="Hu S."/>
            <person name="Xiao X."/>
        </authorList>
    </citation>
    <scope>NUCLEOTIDE SEQUENCE [LARGE SCALE GENOMIC DNA]</scope>
    <source>
        <strain evidence="2">WP3 / JCM 13877</strain>
    </source>
</reference>
<sequence>MAEVLLLPSPKFQLYDAMLPSESLDPELENAMALLTEPL</sequence>
<dbReference type="KEGG" id="swp:swp_3312"/>
<organism evidence="1 2">
    <name type="scientific">Shewanella piezotolerans (strain WP3 / JCM 13877)</name>
    <dbReference type="NCBI Taxonomy" id="225849"/>
    <lineage>
        <taxon>Bacteria</taxon>
        <taxon>Pseudomonadati</taxon>
        <taxon>Pseudomonadota</taxon>
        <taxon>Gammaproteobacteria</taxon>
        <taxon>Alteromonadales</taxon>
        <taxon>Shewanellaceae</taxon>
        <taxon>Shewanella</taxon>
    </lineage>
</organism>
<accession>B8CRK7</accession>
<gene>
    <name evidence="1" type="ordered locus">swp_3312</name>
</gene>
<dbReference type="AlphaFoldDB" id="B8CRK7"/>
<proteinExistence type="predicted"/>
<name>B8CRK7_SHEPW</name>
<keyword evidence="2" id="KW-1185">Reference proteome</keyword>
<dbReference type="EMBL" id="CP000472">
    <property type="protein sequence ID" value="ACJ30014.1"/>
    <property type="molecule type" value="Genomic_DNA"/>
</dbReference>
<dbReference type="HOGENOM" id="CLU_3316885_0_0_6"/>
<protein>
    <submittedName>
        <fullName evidence="1">Uncharacterized protein</fullName>
    </submittedName>
</protein>
<dbReference type="Proteomes" id="UP000000753">
    <property type="component" value="Chromosome"/>
</dbReference>